<evidence type="ECO:0000313" key="1">
    <source>
        <dbReference type="EMBL" id="MEJ8656011.1"/>
    </source>
</evidence>
<reference evidence="1" key="1">
    <citation type="submission" date="2024-03" db="EMBL/GenBank/DDBJ databases">
        <title>Novel Streptomyces species of biotechnological and ecological value are a feature of Machair soil.</title>
        <authorList>
            <person name="Prole J.R."/>
            <person name="Goodfellow M."/>
            <person name="Allenby N."/>
            <person name="Ward A.C."/>
        </authorList>
    </citation>
    <scope>NUCLEOTIDE SEQUENCE</scope>
    <source>
        <strain evidence="1">MS1.AVA.4</strain>
    </source>
</reference>
<gene>
    <name evidence="1" type="primary">mltG</name>
    <name evidence="1" type="ORF">WKI58_05620</name>
</gene>
<sequence>MTEYGRAPGSEPWHPEDPLYGDQGWRGQQGDGSASYGGQQQYPQQPQAPEPHYGNDPQYQTGYQQQYPQQQQYDGRQQYDGGQYAPQQQGHQQGQQQYPQQQHGQQQYGQQQYAQQQQGQQQYDQQQYGGHWDTGQQPVMPYDPNTGAVPYGAGADHYGTPDAYPPPQPPGRRGAPPQQAQQTRQAPAPEDDWAAEPQEEDHPFFTGEDRREDDDHDEDPGDGRRGGDGGRGPGKKKKKGRNGFACLFVAVVLVGGAGGLGYVGYQFWQGQFGAAPDFEGAGSGQVQVTVPPGASGTEIGALLKEAGVVKSVDAFVSAQSENPRGRSIQDAVYTLKKGMSADEAVKLMLNPASRNGLSFAEGARNVQIYEQIDKRLELDPGTTKSVAEKQAKTLGLPAWAQGHENVKDPLEGFLYPATYPVAKGAKPEDILKAMVKRANQEYGKVDLEAKAKQLKLKNAWELITVASLVQAEGKNETDYKKMAEVVYNRLKPTNTETNQKLQFDSTYNYLKGQSKIDITEEEINSNQDAYNTYTQKGLPPGPIGNPDLTALNASITPTSDGWMYFVATDGKHKTEFAKTHAEFEKLRDKFNEQRDSD</sequence>
<comment type="caution">
    <text evidence="1">The sequence shown here is derived from an EMBL/GenBank/DDBJ whole genome shotgun (WGS) entry which is preliminary data.</text>
</comment>
<name>A0ACC6QCJ6_9ACTN</name>
<evidence type="ECO:0000313" key="2">
    <source>
        <dbReference type="Proteomes" id="UP001375539"/>
    </source>
</evidence>
<dbReference type="Proteomes" id="UP001375539">
    <property type="component" value="Unassembled WGS sequence"/>
</dbReference>
<protein>
    <submittedName>
        <fullName evidence="1">Endolytic transglycosylase MltG</fullName>
    </submittedName>
</protein>
<organism evidence="1 2">
    <name type="scientific">Streptomyces pratisoli</name>
    <dbReference type="NCBI Taxonomy" id="3139917"/>
    <lineage>
        <taxon>Bacteria</taxon>
        <taxon>Bacillati</taxon>
        <taxon>Actinomycetota</taxon>
        <taxon>Actinomycetes</taxon>
        <taxon>Kitasatosporales</taxon>
        <taxon>Streptomycetaceae</taxon>
        <taxon>Streptomyces</taxon>
    </lineage>
</organism>
<accession>A0ACC6QCJ6</accession>
<proteinExistence type="predicted"/>
<dbReference type="EMBL" id="JBBKAI010000002">
    <property type="protein sequence ID" value="MEJ8656011.1"/>
    <property type="molecule type" value="Genomic_DNA"/>
</dbReference>
<keyword evidence="2" id="KW-1185">Reference proteome</keyword>